<evidence type="ECO:0000259" key="4">
    <source>
        <dbReference type="Pfam" id="PF20147"/>
    </source>
</evidence>
<dbReference type="AlphaFoldDB" id="A0A329R9M3"/>
<name>A0A329R9M3_9STRA</name>
<dbReference type="EMBL" id="RCMV01001981">
    <property type="protein sequence ID" value="KAG3205211.1"/>
    <property type="molecule type" value="Genomic_DNA"/>
</dbReference>
<evidence type="ECO:0000313" key="5">
    <source>
        <dbReference type="EMBL" id="KAG2809720.1"/>
    </source>
</evidence>
<dbReference type="Proteomes" id="UP000774804">
    <property type="component" value="Unassembled WGS sequence"/>
</dbReference>
<reference evidence="5" key="2">
    <citation type="submission" date="2018-10" db="EMBL/GenBank/DDBJ databases">
        <title>Effector identification in a new, highly contiguous assembly of the strawberry crown rot pathogen Phytophthora cactorum.</title>
        <authorList>
            <person name="Armitage A.D."/>
            <person name="Nellist C.F."/>
            <person name="Bates H."/>
            <person name="Vickerstaff R.J."/>
            <person name="Harrison R.J."/>
        </authorList>
    </citation>
    <scope>NUCLEOTIDE SEQUENCE</scope>
    <source>
        <strain evidence="5">15-7</strain>
        <strain evidence="6">4032</strain>
        <strain evidence="7">4040</strain>
        <strain evidence="8">P415</strain>
        <strain evidence="9">P421</strain>
    </source>
</reference>
<dbReference type="Proteomes" id="UP000251314">
    <property type="component" value="Unassembled WGS sequence"/>
</dbReference>
<comment type="subcellular location">
    <subcellularLocation>
        <location evidence="1">Host cell</location>
    </subcellularLocation>
    <subcellularLocation>
        <location evidence="2">Secreted</location>
    </subcellularLocation>
</comment>
<reference evidence="10 11" key="1">
    <citation type="submission" date="2018-01" db="EMBL/GenBank/DDBJ databases">
        <title>Draft genome of the strawberry crown rot pathogen Phytophthora cactorum.</title>
        <authorList>
            <person name="Armitage A.D."/>
            <person name="Lysoe E."/>
            <person name="Nellist C.F."/>
            <person name="Harrison R.J."/>
            <person name="Brurberg M.B."/>
        </authorList>
    </citation>
    <scope>NUCLEOTIDE SEQUENCE [LARGE SCALE GENOMIC DNA]</scope>
    <source>
        <strain evidence="10 11">10300</strain>
    </source>
</reference>
<dbReference type="Proteomes" id="UP000697107">
    <property type="component" value="Unassembled WGS sequence"/>
</dbReference>
<evidence type="ECO:0000256" key="1">
    <source>
        <dbReference type="ARBA" id="ARBA00004340"/>
    </source>
</evidence>
<dbReference type="Pfam" id="PF20147">
    <property type="entry name" value="Crinkler"/>
    <property type="match status" value="1"/>
</dbReference>
<dbReference type="InterPro" id="IPR045379">
    <property type="entry name" value="Crinkler_N"/>
</dbReference>
<comment type="caution">
    <text evidence="10">The sequence shown here is derived from an EMBL/GenBank/DDBJ whole genome shotgun (WGS) entry which is preliminary data.</text>
</comment>
<dbReference type="GO" id="GO:0043657">
    <property type="term" value="C:host cell"/>
    <property type="evidence" value="ECO:0007669"/>
    <property type="project" value="UniProtKB-SubCell"/>
</dbReference>
<dbReference type="VEuPathDB" id="FungiDB:PC110_g22344"/>
<dbReference type="EMBL" id="MJFZ01001945">
    <property type="protein sequence ID" value="RAW21213.1"/>
    <property type="molecule type" value="Genomic_DNA"/>
</dbReference>
<dbReference type="GO" id="GO:0005576">
    <property type="term" value="C:extracellular region"/>
    <property type="evidence" value="ECO:0007669"/>
    <property type="project" value="UniProtKB-SubCell"/>
</dbReference>
<evidence type="ECO:0000313" key="10">
    <source>
        <dbReference type="EMBL" id="RAW21213.1"/>
    </source>
</evidence>
<evidence type="ECO:0000313" key="9">
    <source>
        <dbReference type="EMBL" id="KAG3205211.1"/>
    </source>
</evidence>
<keyword evidence="3" id="KW-0964">Secreted</keyword>
<protein>
    <recommendedName>
        <fullName evidence="4">Crinkler effector protein N-terminal domain-containing protein</fullName>
    </recommendedName>
</protein>
<gene>
    <name evidence="10" type="ORF">PC110_g22344</name>
    <name evidence="5" type="ORF">PC113_g23843</name>
    <name evidence="6" type="ORF">PC115_g23952</name>
    <name evidence="7" type="ORF">PC117_g26730</name>
    <name evidence="8" type="ORF">PC118_g24062</name>
    <name evidence="9" type="ORF">PC129_g22197</name>
</gene>
<organism evidence="10 11">
    <name type="scientific">Phytophthora cactorum</name>
    <dbReference type="NCBI Taxonomy" id="29920"/>
    <lineage>
        <taxon>Eukaryota</taxon>
        <taxon>Sar</taxon>
        <taxon>Stramenopiles</taxon>
        <taxon>Oomycota</taxon>
        <taxon>Peronosporomycetes</taxon>
        <taxon>Peronosporales</taxon>
        <taxon>Peronosporaceae</taxon>
        <taxon>Phytophthora</taxon>
    </lineage>
</organism>
<evidence type="ECO:0000313" key="7">
    <source>
        <dbReference type="EMBL" id="KAG2879571.1"/>
    </source>
</evidence>
<evidence type="ECO:0000256" key="3">
    <source>
        <dbReference type="ARBA" id="ARBA00022525"/>
    </source>
</evidence>
<feature type="domain" description="Crinkler effector protein N-terminal" evidence="4">
    <location>
        <begin position="4"/>
        <end position="113"/>
    </location>
</feature>
<dbReference type="EMBL" id="RCMI01002682">
    <property type="protein sequence ID" value="KAG2875258.1"/>
    <property type="molecule type" value="Genomic_DNA"/>
</dbReference>
<dbReference type="EMBL" id="RCML01002637">
    <property type="protein sequence ID" value="KAG2957354.1"/>
    <property type="molecule type" value="Genomic_DNA"/>
</dbReference>
<evidence type="ECO:0000313" key="11">
    <source>
        <dbReference type="Proteomes" id="UP000251314"/>
    </source>
</evidence>
<dbReference type="Proteomes" id="UP000735874">
    <property type="component" value="Unassembled WGS sequence"/>
</dbReference>
<accession>A0A329R9M3</accession>
<sequence length="352" mass="39349">MVEISLECAIVGQAGTFDVDTDDSAKVSRLKKKIKVEKKNDLKDVDADKLQLFLAKKANGKWLDGAGVVAVTLDGDGHPQGFEQMDPTLWINNDKHFGKNFGPAEGEVHVLVVVPGQRLPIAAAANHEPHPARKKRWEELNEVLDRNKKAKVNAAGESSTGYSYVSFSDVDRVMRARRYEQSSKVIEIEKIDVLHAYLLLLTKAFGEIVTGKEAKRLHFIVPILACVCGLFDGEVRILAEETVIGKRVHGDGSFEFVIERGSKRVCIVEAKRDDFQQGLAQAYVGCEVLADVEGLTKLYSIVTNFKEWYFSRSLDDKVERDDATIDLEHDIPTRESVKRIAEKIYSMLSEDD</sequence>
<dbReference type="Proteomes" id="UP000736787">
    <property type="component" value="Unassembled WGS sequence"/>
</dbReference>
<keyword evidence="11" id="KW-1185">Reference proteome</keyword>
<dbReference type="Proteomes" id="UP000760860">
    <property type="component" value="Unassembled WGS sequence"/>
</dbReference>
<evidence type="ECO:0000313" key="8">
    <source>
        <dbReference type="EMBL" id="KAG2957354.1"/>
    </source>
</evidence>
<evidence type="ECO:0000256" key="2">
    <source>
        <dbReference type="ARBA" id="ARBA00004613"/>
    </source>
</evidence>
<dbReference type="OrthoDB" id="117313at2759"/>
<dbReference type="EMBL" id="RCMK01002638">
    <property type="protein sequence ID" value="KAG2879571.1"/>
    <property type="molecule type" value="Genomic_DNA"/>
</dbReference>
<proteinExistence type="predicted"/>
<dbReference type="EMBL" id="RCMG01002474">
    <property type="protein sequence ID" value="KAG2809720.1"/>
    <property type="molecule type" value="Genomic_DNA"/>
</dbReference>
<evidence type="ECO:0000313" key="6">
    <source>
        <dbReference type="EMBL" id="KAG2875258.1"/>
    </source>
</evidence>